<proteinExistence type="predicted"/>
<dbReference type="GO" id="GO:0004674">
    <property type="term" value="F:protein serine/threonine kinase activity"/>
    <property type="evidence" value="ECO:0007669"/>
    <property type="project" value="UniProtKB-EC"/>
</dbReference>
<dbReference type="EMBL" id="CAJJDN010000109">
    <property type="protein sequence ID" value="CAD8115839.1"/>
    <property type="molecule type" value="Genomic_DNA"/>
</dbReference>
<dbReference type="GO" id="GO:0005524">
    <property type="term" value="F:ATP binding"/>
    <property type="evidence" value="ECO:0007669"/>
    <property type="project" value="InterPro"/>
</dbReference>
<evidence type="ECO:0000259" key="3">
    <source>
        <dbReference type="PROSITE" id="PS50011"/>
    </source>
</evidence>
<gene>
    <name evidence="4" type="ORF">PSON_ATCC_30995.1.T1090127</name>
</gene>
<protein>
    <recommendedName>
        <fullName evidence="2">Casein kinase I</fullName>
        <ecNumber evidence="1">2.7.11.1</ecNumber>
    </recommendedName>
</protein>
<evidence type="ECO:0000256" key="1">
    <source>
        <dbReference type="ARBA" id="ARBA00012513"/>
    </source>
</evidence>
<dbReference type="InterPro" id="IPR050235">
    <property type="entry name" value="CK1_Ser-Thr_kinase"/>
</dbReference>
<dbReference type="Proteomes" id="UP000692954">
    <property type="component" value="Unassembled WGS sequence"/>
</dbReference>
<sequence length="290" mass="33579">MIKLPASYRDPKIFNNKYIIKQQISSGSFGIVYLAFDKNTKEEVAVKVEKEDNEDASSLEREISILNRLSGVPGTPKFYWSGFEQDYNVIVIQILGKDLSHYIKQYKQFTLKTVLQITLQLLTTLQMVHQRGVIHRDFKPENILTGYHLDNSTIYLVDYGVSKVYIDKQGKHIQSKEKKSFIGTTRYASIAAHRGYELGRKDDVESMFYVMIYLLKGDRTQLVGEVKMKTEISQLCKDIPSEFSEILKQLPTKTQLSQKIRILIRARLQVYEISDSQSCIQQLNYYGQTF</sequence>
<dbReference type="OrthoDB" id="312082at2759"/>
<accession>A0A8S1QJK8</accession>
<evidence type="ECO:0000313" key="4">
    <source>
        <dbReference type="EMBL" id="CAD8115839.1"/>
    </source>
</evidence>
<reference evidence="4" key="1">
    <citation type="submission" date="2021-01" db="EMBL/GenBank/DDBJ databases">
        <authorList>
            <consortium name="Genoscope - CEA"/>
            <person name="William W."/>
        </authorList>
    </citation>
    <scope>NUCLEOTIDE SEQUENCE</scope>
</reference>
<organism evidence="4 5">
    <name type="scientific">Paramecium sonneborni</name>
    <dbReference type="NCBI Taxonomy" id="65129"/>
    <lineage>
        <taxon>Eukaryota</taxon>
        <taxon>Sar</taxon>
        <taxon>Alveolata</taxon>
        <taxon>Ciliophora</taxon>
        <taxon>Intramacronucleata</taxon>
        <taxon>Oligohymenophorea</taxon>
        <taxon>Peniculida</taxon>
        <taxon>Parameciidae</taxon>
        <taxon>Paramecium</taxon>
    </lineage>
</organism>
<comment type="caution">
    <text evidence="4">The sequence shown here is derived from an EMBL/GenBank/DDBJ whole genome shotgun (WGS) entry which is preliminary data.</text>
</comment>
<evidence type="ECO:0000313" key="5">
    <source>
        <dbReference type="Proteomes" id="UP000692954"/>
    </source>
</evidence>
<dbReference type="PROSITE" id="PS50011">
    <property type="entry name" value="PROTEIN_KINASE_DOM"/>
    <property type="match status" value="1"/>
</dbReference>
<feature type="domain" description="Protein kinase" evidence="3">
    <location>
        <begin position="18"/>
        <end position="290"/>
    </location>
</feature>
<dbReference type="InterPro" id="IPR000719">
    <property type="entry name" value="Prot_kinase_dom"/>
</dbReference>
<dbReference type="Pfam" id="PF00069">
    <property type="entry name" value="Pkinase"/>
    <property type="match status" value="1"/>
</dbReference>
<evidence type="ECO:0000256" key="2">
    <source>
        <dbReference type="ARBA" id="ARBA00023860"/>
    </source>
</evidence>
<dbReference type="PROSITE" id="PS00108">
    <property type="entry name" value="PROTEIN_KINASE_ST"/>
    <property type="match status" value="1"/>
</dbReference>
<dbReference type="EC" id="2.7.11.1" evidence="1"/>
<keyword evidence="5" id="KW-1185">Reference proteome</keyword>
<dbReference type="PANTHER" id="PTHR11909">
    <property type="entry name" value="CASEIN KINASE-RELATED"/>
    <property type="match status" value="1"/>
</dbReference>
<dbReference type="AlphaFoldDB" id="A0A8S1QJK8"/>
<name>A0A8S1QJK8_9CILI</name>
<dbReference type="InterPro" id="IPR008271">
    <property type="entry name" value="Ser/Thr_kinase_AS"/>
</dbReference>